<dbReference type="Proteomes" id="UP000252519">
    <property type="component" value="Unassembled WGS sequence"/>
</dbReference>
<name>A0A368FE99_ANCCA</name>
<keyword evidence="2" id="KW-1185">Reference proteome</keyword>
<dbReference type="AlphaFoldDB" id="A0A368FE99"/>
<evidence type="ECO:0000313" key="1">
    <source>
        <dbReference type="EMBL" id="RCN30504.1"/>
    </source>
</evidence>
<protein>
    <submittedName>
        <fullName evidence="1">Uncharacterized protein</fullName>
    </submittedName>
</protein>
<gene>
    <name evidence="1" type="ORF">ANCCAN_23724</name>
</gene>
<dbReference type="EMBL" id="JOJR01001539">
    <property type="protein sequence ID" value="RCN30504.1"/>
    <property type="molecule type" value="Genomic_DNA"/>
</dbReference>
<proteinExistence type="predicted"/>
<accession>A0A368FE99</accession>
<organism evidence="1 2">
    <name type="scientific">Ancylostoma caninum</name>
    <name type="common">Dog hookworm</name>
    <dbReference type="NCBI Taxonomy" id="29170"/>
    <lineage>
        <taxon>Eukaryota</taxon>
        <taxon>Metazoa</taxon>
        <taxon>Ecdysozoa</taxon>
        <taxon>Nematoda</taxon>
        <taxon>Chromadorea</taxon>
        <taxon>Rhabditida</taxon>
        <taxon>Rhabditina</taxon>
        <taxon>Rhabditomorpha</taxon>
        <taxon>Strongyloidea</taxon>
        <taxon>Ancylostomatidae</taxon>
        <taxon>Ancylostomatinae</taxon>
        <taxon>Ancylostoma</taxon>
    </lineage>
</organism>
<evidence type="ECO:0000313" key="2">
    <source>
        <dbReference type="Proteomes" id="UP000252519"/>
    </source>
</evidence>
<reference evidence="1 2" key="1">
    <citation type="submission" date="2014-10" db="EMBL/GenBank/DDBJ databases">
        <title>Draft genome of the hookworm Ancylostoma caninum.</title>
        <authorList>
            <person name="Mitreva M."/>
        </authorList>
    </citation>
    <scope>NUCLEOTIDE SEQUENCE [LARGE SCALE GENOMIC DNA]</scope>
    <source>
        <strain evidence="1 2">Baltimore</strain>
    </source>
</reference>
<comment type="caution">
    <text evidence="1">The sequence shown here is derived from an EMBL/GenBank/DDBJ whole genome shotgun (WGS) entry which is preliminary data.</text>
</comment>
<sequence>MKVVFDGPLLLSCFSGVNWCCCSHRYSFQ</sequence>